<proteinExistence type="predicted"/>
<evidence type="ECO:0000313" key="3">
    <source>
        <dbReference type="EMBL" id="KAF6751878.1"/>
    </source>
</evidence>
<dbReference type="Gene3D" id="1.25.40.10">
    <property type="entry name" value="Tetratricopeptide repeat domain"/>
    <property type="match status" value="3"/>
</dbReference>
<dbReference type="Pfam" id="PF12770">
    <property type="entry name" value="CHAT"/>
    <property type="match status" value="1"/>
</dbReference>
<dbReference type="SUPFAM" id="SSF81901">
    <property type="entry name" value="HCP-like"/>
    <property type="match status" value="1"/>
</dbReference>
<dbReference type="PANTHER" id="PTHR19959:SF119">
    <property type="entry name" value="FUNGAL LIPASE-LIKE DOMAIN-CONTAINING PROTEIN"/>
    <property type="match status" value="1"/>
</dbReference>
<dbReference type="EMBL" id="JACGCI010000047">
    <property type="protein sequence ID" value="KAF6751878.1"/>
    <property type="molecule type" value="Genomic_DNA"/>
</dbReference>
<dbReference type="InterPro" id="IPR024983">
    <property type="entry name" value="CHAT_dom"/>
</dbReference>
<dbReference type="SUPFAM" id="SSF48452">
    <property type="entry name" value="TPR-like"/>
    <property type="match status" value="1"/>
</dbReference>
<evidence type="ECO:0000259" key="2">
    <source>
        <dbReference type="Pfam" id="PF12770"/>
    </source>
</evidence>
<keyword evidence="4" id="KW-1185">Reference proteome</keyword>
<dbReference type="InterPro" id="IPR011990">
    <property type="entry name" value="TPR-like_helical_dom_sf"/>
</dbReference>
<gene>
    <name evidence="3" type="ORF">DFP72DRAFT_467622</name>
</gene>
<dbReference type="AlphaFoldDB" id="A0A8H6M1D2"/>
<evidence type="ECO:0000256" key="1">
    <source>
        <dbReference type="SAM" id="MobiDB-lite"/>
    </source>
</evidence>
<accession>A0A8H6M1D2</accession>
<sequence>MHEAKNQSRVLAKSIDVHSEELTGTLSFVVSSVLTRNTLYLRGNMSAAATLSNQAKDLQQEFQRTGDIVLLDEAILLLNRALGLLTKKGIDPLSLEPDVSPETAALIPVFKGLGEALGSRFVRLGDVEDIDLSVRYLERATRLITGSESLSLDSVRNTCPNSFLLTMGLNSKGMVSTTLNNFAVALTRRYGRTGDVGDIDYAVTIQRMALEADGHGNWSRWNSLGTALIHRYEQLGRQEDLDESLACQRTAFRLGINLEKDEEARLLSDLGTVLMRCYTRMGKVEDSEESMHHLRASLALAEDRGEYFDSQDLIMTLNNLGACLMRRFLRLGNLVDINEAISAYQQTLKIAPEDHPARHTLHNNIGLAFFNRHLHSGDSQSIQEAANAYEMAVAVTPPGHPTLPLTLNNLASALHALFDDTGDASHIEMAVATQGRAIRVAPQGYGQLAMLQDNLGMWYRSLYDVSKDPTHIEKAIVAHQAALDSSSPELHEYPVILSSLARALRLRFMVTLEQSDIRKAIRLTHQSLKLIPGGHSSRGSHLASLANSHQIANEVHPDLADAEASIAYYSEAAQLRVYSPLARLNAAKQWAAVAMSQHDKDEATAALDMLVELVGTVAGMEQPVRRRYEHLGGLSDFILNAGAFGIFTEQPSKTIEWLEHGRGLVWTQVNTLRTPLDELHEVDPVIAENFQLVSRRLESAAQESLAISNRWNVAQGAIDEKITLHGQAALHVRLAKEREDMLHTIRTTIPGFESFLRPPSITSYMEYLPEDGFVVLINMHPLRCDALALVRGREEPISIPLTKFSWIQALKLREILQDTLVSKDLISRGAHAKSADVVEQGDAIEEAEDQVSDTEPDDGDSRGIRPLHKKRGVAASKAPEGIKEVLQYLWEDLVQPIIEALALSTSSDEKTRIWWCPTGPITFLPIHAAGVYRGVDTVCLTDYAVSSYIPTIATLNERVKDREQSLASSNDQLSSGLFMVSQPDAPGLGSIPGTTDELDRIEQCISTLGIGFLRLDDEEATVDAGLQGMEKYSCIHLACHASQDSEDPLRSGFFFLDGELQLSEIFRANLKSADLAFLSACQTSTGCEKLTEEAVHLAAGMLSAGYTGVVATMWSIHDEYAPDIADDFYKYILDSSRAGDGGDEAGKGRISGENAAFALHHAADELRKRLGETEASFLAWVPYVHFGL</sequence>
<reference evidence="3 4" key="1">
    <citation type="submission" date="2020-07" db="EMBL/GenBank/DDBJ databases">
        <title>Comparative genomics of pyrophilous fungi reveals a link between fire events and developmental genes.</title>
        <authorList>
            <consortium name="DOE Joint Genome Institute"/>
            <person name="Steindorff A.S."/>
            <person name="Carver A."/>
            <person name="Calhoun S."/>
            <person name="Stillman K."/>
            <person name="Liu H."/>
            <person name="Lipzen A."/>
            <person name="Pangilinan J."/>
            <person name="Labutti K."/>
            <person name="Bruns T.D."/>
            <person name="Grigoriev I.V."/>
        </authorList>
    </citation>
    <scope>NUCLEOTIDE SEQUENCE [LARGE SCALE GENOMIC DNA]</scope>
    <source>
        <strain evidence="3 4">CBS 144469</strain>
    </source>
</reference>
<dbReference type="PANTHER" id="PTHR19959">
    <property type="entry name" value="KINESIN LIGHT CHAIN"/>
    <property type="match status" value="1"/>
</dbReference>
<name>A0A8H6M1D2_9AGAR</name>
<dbReference type="Proteomes" id="UP000521943">
    <property type="component" value="Unassembled WGS sequence"/>
</dbReference>
<protein>
    <submittedName>
        <fullName evidence="3">CHAT domain-containing protein</fullName>
    </submittedName>
</protein>
<feature type="domain" description="CHAT" evidence="2">
    <location>
        <begin position="884"/>
        <end position="1187"/>
    </location>
</feature>
<evidence type="ECO:0000313" key="4">
    <source>
        <dbReference type="Proteomes" id="UP000521943"/>
    </source>
</evidence>
<dbReference type="OrthoDB" id="9991317at2759"/>
<comment type="caution">
    <text evidence="3">The sequence shown here is derived from an EMBL/GenBank/DDBJ whole genome shotgun (WGS) entry which is preliminary data.</text>
</comment>
<organism evidence="3 4">
    <name type="scientific">Ephemerocybe angulata</name>
    <dbReference type="NCBI Taxonomy" id="980116"/>
    <lineage>
        <taxon>Eukaryota</taxon>
        <taxon>Fungi</taxon>
        <taxon>Dikarya</taxon>
        <taxon>Basidiomycota</taxon>
        <taxon>Agaricomycotina</taxon>
        <taxon>Agaricomycetes</taxon>
        <taxon>Agaricomycetidae</taxon>
        <taxon>Agaricales</taxon>
        <taxon>Agaricineae</taxon>
        <taxon>Psathyrellaceae</taxon>
        <taxon>Ephemerocybe</taxon>
    </lineage>
</organism>
<feature type="compositionally biased region" description="Acidic residues" evidence="1">
    <location>
        <begin position="842"/>
        <end position="858"/>
    </location>
</feature>
<feature type="region of interest" description="Disordered" evidence="1">
    <location>
        <begin position="837"/>
        <end position="872"/>
    </location>
</feature>